<evidence type="ECO:0000259" key="5">
    <source>
        <dbReference type="PROSITE" id="PS51118"/>
    </source>
</evidence>
<dbReference type="InterPro" id="IPR002577">
    <property type="entry name" value="HTH_HxlR"/>
</dbReference>
<sequence>MSEALQARVRGDTLGETPATAAGSPPVSAAVPVSRHATYPTHLDPRIEALVKDLIGRVADKWTLLLLEVLEEAGGPLRFTRLSERVEGISQKMLTQTLRQMERDGLVHRKIYPVIPPKVEYSLTPLGHSLGEAFCGVWIWAAHNLDAVEGARSAFDARETE</sequence>
<dbReference type="Pfam" id="PF01638">
    <property type="entry name" value="HxlR"/>
    <property type="match status" value="1"/>
</dbReference>
<keyword evidence="2" id="KW-0238">DNA-binding</keyword>
<dbReference type="GO" id="GO:0003677">
    <property type="term" value="F:DNA binding"/>
    <property type="evidence" value="ECO:0007669"/>
    <property type="project" value="UniProtKB-KW"/>
</dbReference>
<dbReference type="AlphaFoldDB" id="A0A917BLU9"/>
<name>A0A917BLU9_9HYPH</name>
<reference evidence="6" key="1">
    <citation type="journal article" date="2014" name="Int. J. Syst. Evol. Microbiol.">
        <title>Complete genome sequence of Corynebacterium casei LMG S-19264T (=DSM 44701T), isolated from a smear-ripened cheese.</title>
        <authorList>
            <consortium name="US DOE Joint Genome Institute (JGI-PGF)"/>
            <person name="Walter F."/>
            <person name="Albersmeier A."/>
            <person name="Kalinowski J."/>
            <person name="Ruckert C."/>
        </authorList>
    </citation>
    <scope>NUCLEOTIDE SEQUENCE</scope>
    <source>
        <strain evidence="6">CCM 7897</strain>
    </source>
</reference>
<feature type="compositionally biased region" description="Low complexity" evidence="4">
    <location>
        <begin position="17"/>
        <end position="29"/>
    </location>
</feature>
<evidence type="ECO:0000256" key="1">
    <source>
        <dbReference type="ARBA" id="ARBA00023015"/>
    </source>
</evidence>
<keyword evidence="1" id="KW-0805">Transcription regulation</keyword>
<organism evidence="6 7">
    <name type="scientific">Azorhizobium oxalatiphilum</name>
    <dbReference type="NCBI Taxonomy" id="980631"/>
    <lineage>
        <taxon>Bacteria</taxon>
        <taxon>Pseudomonadati</taxon>
        <taxon>Pseudomonadota</taxon>
        <taxon>Alphaproteobacteria</taxon>
        <taxon>Hyphomicrobiales</taxon>
        <taxon>Xanthobacteraceae</taxon>
        <taxon>Azorhizobium</taxon>
    </lineage>
</organism>
<feature type="domain" description="HTH hxlR-type" evidence="5">
    <location>
        <begin position="44"/>
        <end position="149"/>
    </location>
</feature>
<dbReference type="PROSITE" id="PS51118">
    <property type="entry name" value="HTH_HXLR"/>
    <property type="match status" value="1"/>
</dbReference>
<evidence type="ECO:0000313" key="6">
    <source>
        <dbReference type="EMBL" id="GGF47544.1"/>
    </source>
</evidence>
<dbReference type="PANTHER" id="PTHR33204:SF39">
    <property type="entry name" value="TRANSCRIPTIONAL REGULATORY PROTEIN"/>
    <property type="match status" value="1"/>
</dbReference>
<protein>
    <submittedName>
        <fullName evidence="6">ArsR family transcriptional regulator</fullName>
    </submittedName>
</protein>
<reference evidence="6" key="2">
    <citation type="submission" date="2020-09" db="EMBL/GenBank/DDBJ databases">
        <authorList>
            <person name="Sun Q."/>
            <person name="Sedlacek I."/>
        </authorList>
    </citation>
    <scope>NUCLEOTIDE SEQUENCE</scope>
    <source>
        <strain evidence="6">CCM 7897</strain>
    </source>
</reference>
<accession>A0A917BLU9</accession>
<keyword evidence="3" id="KW-0804">Transcription</keyword>
<evidence type="ECO:0000256" key="3">
    <source>
        <dbReference type="ARBA" id="ARBA00023163"/>
    </source>
</evidence>
<proteinExistence type="predicted"/>
<dbReference type="Proteomes" id="UP000606044">
    <property type="component" value="Unassembled WGS sequence"/>
</dbReference>
<dbReference type="Gene3D" id="1.10.10.10">
    <property type="entry name" value="Winged helix-like DNA-binding domain superfamily/Winged helix DNA-binding domain"/>
    <property type="match status" value="1"/>
</dbReference>
<comment type="caution">
    <text evidence="6">The sequence shown here is derived from an EMBL/GenBank/DDBJ whole genome shotgun (WGS) entry which is preliminary data.</text>
</comment>
<dbReference type="InterPro" id="IPR036390">
    <property type="entry name" value="WH_DNA-bd_sf"/>
</dbReference>
<keyword evidence="7" id="KW-1185">Reference proteome</keyword>
<dbReference type="EMBL" id="BMCT01000001">
    <property type="protein sequence ID" value="GGF47544.1"/>
    <property type="molecule type" value="Genomic_DNA"/>
</dbReference>
<dbReference type="RefSeq" id="WP_188574843.1">
    <property type="nucleotide sequence ID" value="NZ_BMCT01000001.1"/>
</dbReference>
<dbReference type="InterPro" id="IPR036388">
    <property type="entry name" value="WH-like_DNA-bd_sf"/>
</dbReference>
<evidence type="ECO:0000256" key="2">
    <source>
        <dbReference type="ARBA" id="ARBA00023125"/>
    </source>
</evidence>
<evidence type="ECO:0000256" key="4">
    <source>
        <dbReference type="SAM" id="MobiDB-lite"/>
    </source>
</evidence>
<dbReference type="SUPFAM" id="SSF46785">
    <property type="entry name" value="Winged helix' DNA-binding domain"/>
    <property type="match status" value="1"/>
</dbReference>
<gene>
    <name evidence="6" type="ORF">GCM10007301_03590</name>
</gene>
<feature type="region of interest" description="Disordered" evidence="4">
    <location>
        <begin position="1"/>
        <end position="29"/>
    </location>
</feature>
<dbReference type="PANTHER" id="PTHR33204">
    <property type="entry name" value="TRANSCRIPTIONAL REGULATOR, MARR FAMILY"/>
    <property type="match status" value="1"/>
</dbReference>
<evidence type="ECO:0000313" key="7">
    <source>
        <dbReference type="Proteomes" id="UP000606044"/>
    </source>
</evidence>